<feature type="region of interest" description="Disordered" evidence="1">
    <location>
        <begin position="127"/>
        <end position="259"/>
    </location>
</feature>
<keyword evidence="2" id="KW-1133">Transmembrane helix</keyword>
<keyword evidence="2" id="KW-0812">Transmembrane</keyword>
<keyword evidence="2" id="KW-0472">Membrane</keyword>
<protein>
    <submittedName>
        <fullName evidence="3">Uncharacterized protein</fullName>
    </submittedName>
</protein>
<sequence length="403" mass="41523">MSRSKYSLQLDSVICARCGAASRAEDDTCPQCGADREGAIFSADALRLAEEMPRAGWLVTKVRRNALVTYPSIREQGDAAPAIEAPKKRSFLGGVLATGGVVVIGFAAGAFILANIDTTIQAPRVTEAQSSGGSIAPDPRNPALAAARRAPPPVSRGAVAATLPAAPAHPAAASSAKPANTTALANSPRPSGASSAHAPSSQVANAPPSAPASPKTALASPPLTIAPPAAPRTAPPPPVLAETVPRDAQPARSASAARKAMVNRDLAAARRYVDEVPDSEQSSPDVQRVATRLTRLERQRDAALQRAKACPTKSSACVARNANQALALDARNPQALALARRVSTRTKPAPARPDIVAASPAPAPEAHPNPPKRKPDPAPQPDRSFTWFGWGVPTVAKGRGEAH</sequence>
<name>A0A158HYL8_9BURK</name>
<comment type="caution">
    <text evidence="3">The sequence shown here is derived from an EMBL/GenBank/DDBJ whole genome shotgun (WGS) entry which is preliminary data.</text>
</comment>
<gene>
    <name evidence="3" type="ORF">AWB66_02749</name>
</gene>
<dbReference type="RefSeq" id="WP_087630822.1">
    <property type="nucleotide sequence ID" value="NZ_FCNZ02000009.1"/>
</dbReference>
<feature type="transmembrane region" description="Helical" evidence="2">
    <location>
        <begin position="91"/>
        <end position="114"/>
    </location>
</feature>
<organism evidence="3 4">
    <name type="scientific">Caballeronia telluris</name>
    <dbReference type="NCBI Taxonomy" id="326475"/>
    <lineage>
        <taxon>Bacteria</taxon>
        <taxon>Pseudomonadati</taxon>
        <taxon>Pseudomonadota</taxon>
        <taxon>Betaproteobacteria</taxon>
        <taxon>Burkholderiales</taxon>
        <taxon>Burkholderiaceae</taxon>
        <taxon>Caballeronia</taxon>
    </lineage>
</organism>
<evidence type="ECO:0000256" key="1">
    <source>
        <dbReference type="SAM" id="MobiDB-lite"/>
    </source>
</evidence>
<dbReference type="Proteomes" id="UP000054717">
    <property type="component" value="Unassembled WGS sequence"/>
</dbReference>
<keyword evidence="4" id="KW-1185">Reference proteome</keyword>
<dbReference type="EMBL" id="FCNZ02000009">
    <property type="protein sequence ID" value="SAL49039.1"/>
    <property type="molecule type" value="Genomic_DNA"/>
</dbReference>
<dbReference type="AlphaFoldDB" id="A0A158HYL8"/>
<accession>A0A158HYL8</accession>
<feature type="compositionally biased region" description="Low complexity" evidence="1">
    <location>
        <begin position="136"/>
        <end position="223"/>
    </location>
</feature>
<feature type="region of interest" description="Disordered" evidence="1">
    <location>
        <begin position="341"/>
        <end position="403"/>
    </location>
</feature>
<proteinExistence type="predicted"/>
<evidence type="ECO:0000313" key="3">
    <source>
        <dbReference type="EMBL" id="SAL49039.1"/>
    </source>
</evidence>
<evidence type="ECO:0000256" key="2">
    <source>
        <dbReference type="SAM" id="Phobius"/>
    </source>
</evidence>
<dbReference type="STRING" id="326475.AWB66_02749"/>
<reference evidence="3" key="1">
    <citation type="submission" date="2016-01" db="EMBL/GenBank/DDBJ databases">
        <authorList>
            <person name="Peeters Charlotte."/>
        </authorList>
    </citation>
    <scope>NUCLEOTIDE SEQUENCE</scope>
    <source>
        <strain evidence="3">LMG 22936</strain>
    </source>
</reference>
<feature type="compositionally biased region" description="Pro residues" evidence="1">
    <location>
        <begin position="224"/>
        <end position="239"/>
    </location>
</feature>
<evidence type="ECO:0000313" key="4">
    <source>
        <dbReference type="Proteomes" id="UP000054717"/>
    </source>
</evidence>